<feature type="domain" description="ParB-like N-terminal" evidence="1">
    <location>
        <begin position="35"/>
        <end position="103"/>
    </location>
</feature>
<dbReference type="InterPro" id="IPR003115">
    <property type="entry name" value="ParB_N"/>
</dbReference>
<keyword evidence="3" id="KW-1185">Reference proteome</keyword>
<dbReference type="EMBL" id="LN829119">
    <property type="protein sequence ID" value="CPR14819.1"/>
    <property type="molecule type" value="Genomic_DNA"/>
</dbReference>
<dbReference type="Pfam" id="PF02195">
    <property type="entry name" value="ParB_N"/>
    <property type="match status" value="1"/>
</dbReference>
<dbReference type="KEGG" id="fil:BN1229_v1_0081"/>
<dbReference type="Proteomes" id="UP000033187">
    <property type="component" value="Chromosome 1"/>
</dbReference>
<gene>
    <name evidence="2" type="ORF">YBN1229_v1_0083</name>
</gene>
<dbReference type="RefSeq" id="WP_046475290.1">
    <property type="nucleotide sequence ID" value="NZ_LN829118.1"/>
</dbReference>
<reference evidence="3" key="1">
    <citation type="submission" date="2015-02" db="EMBL/GenBank/DDBJ databases">
        <authorList>
            <person name="Chooi Y.-H."/>
        </authorList>
    </citation>
    <scope>NUCLEOTIDE SEQUENCE [LARGE SCALE GENOMIC DNA]</scope>
    <source>
        <strain evidence="3">strain Y</strain>
    </source>
</reference>
<organism evidence="2 3">
    <name type="scientific">Candidatus Filomicrobium marinum</name>
    <dbReference type="NCBI Taxonomy" id="1608628"/>
    <lineage>
        <taxon>Bacteria</taxon>
        <taxon>Pseudomonadati</taxon>
        <taxon>Pseudomonadota</taxon>
        <taxon>Alphaproteobacteria</taxon>
        <taxon>Hyphomicrobiales</taxon>
        <taxon>Hyphomicrobiaceae</taxon>
        <taxon>Filomicrobium</taxon>
    </lineage>
</organism>
<dbReference type="Gene3D" id="3.90.1530.10">
    <property type="entry name" value="Conserved hypothetical protein from pyrococcus furiosus pfu- 392566-001, ParB domain"/>
    <property type="match status" value="1"/>
</dbReference>
<evidence type="ECO:0000313" key="3">
    <source>
        <dbReference type="Proteomes" id="UP000033187"/>
    </source>
</evidence>
<evidence type="ECO:0000259" key="1">
    <source>
        <dbReference type="Pfam" id="PF02195"/>
    </source>
</evidence>
<dbReference type="AlphaFoldDB" id="A0A0D6J9D8"/>
<accession>A0A0D6J9D8</accession>
<name>A0A0D6J9D8_9HYPH</name>
<dbReference type="KEGG" id="fiy:BN1229_v1_0083"/>
<dbReference type="InterPro" id="IPR036086">
    <property type="entry name" value="ParB/Sulfiredoxin_sf"/>
</dbReference>
<protein>
    <recommendedName>
        <fullName evidence="1">ParB-like N-terminal domain-containing protein</fullName>
    </recommendedName>
</protein>
<dbReference type="SUPFAM" id="SSF110849">
    <property type="entry name" value="ParB/Sulfiredoxin"/>
    <property type="match status" value="1"/>
</dbReference>
<evidence type="ECO:0000313" key="2">
    <source>
        <dbReference type="EMBL" id="CPR14819.1"/>
    </source>
</evidence>
<sequence>MDYSGYTVGRIPKLTRIKSPRDIDGIEFVDGVAEVEVPIELLDQMPIKNYERLDSPRLNAVLQAIRREGYSSLDPIICRVGALGNWVVIDGGHRITAAKRIHKEFFTNLWGSKIGDLTFILFKTPLSYSKLTQARGRRAGAAKEASEPQTEK</sequence>
<dbReference type="OrthoDB" id="7353482at2"/>
<proteinExistence type="predicted"/>